<feature type="domain" description="Transcription elongation factor GreA/GreB C-terminal" evidence="1">
    <location>
        <begin position="85"/>
        <end position="156"/>
    </location>
</feature>
<protein>
    <submittedName>
        <fullName evidence="2">GreA/GreB family elongation factor</fullName>
    </submittedName>
</protein>
<dbReference type="InterPro" id="IPR001437">
    <property type="entry name" value="Tscrpt_elong_fac_GreA/B_C"/>
</dbReference>
<gene>
    <name evidence="2" type="ORF">V6255_07605</name>
</gene>
<evidence type="ECO:0000259" key="1">
    <source>
        <dbReference type="Pfam" id="PF01272"/>
    </source>
</evidence>
<comment type="caution">
    <text evidence="2">The sequence shown here is derived from an EMBL/GenBank/DDBJ whole genome shotgun (WGS) entry which is preliminary data.</text>
</comment>
<dbReference type="Gene3D" id="3.10.50.30">
    <property type="entry name" value="Transcription elongation factor, GreA/GreB, C-terminal domain"/>
    <property type="match status" value="1"/>
</dbReference>
<dbReference type="InterPro" id="IPR036953">
    <property type="entry name" value="GreA/GreB_C_sf"/>
</dbReference>
<dbReference type="SUPFAM" id="SSF54534">
    <property type="entry name" value="FKBP-like"/>
    <property type="match status" value="1"/>
</dbReference>
<dbReference type="PIRSF" id="PIRSF006092">
    <property type="entry name" value="GreA_GreB"/>
    <property type="match status" value="1"/>
</dbReference>
<dbReference type="InterPro" id="IPR023459">
    <property type="entry name" value="Tscrpt_elong_fac_GreA/B_fam"/>
</dbReference>
<keyword evidence="2" id="KW-0648">Protein biosynthesis</keyword>
<dbReference type="RefSeq" id="WP_341627606.1">
    <property type="nucleotide sequence ID" value="NZ_JBAKBA010000013.1"/>
</dbReference>
<evidence type="ECO:0000313" key="3">
    <source>
        <dbReference type="Proteomes" id="UP001366060"/>
    </source>
</evidence>
<evidence type="ECO:0000313" key="2">
    <source>
        <dbReference type="EMBL" id="MEL0659005.1"/>
    </source>
</evidence>
<organism evidence="2 3">
    <name type="scientific">Psychromonas arctica</name>
    <dbReference type="NCBI Taxonomy" id="168275"/>
    <lineage>
        <taxon>Bacteria</taxon>
        <taxon>Pseudomonadati</taxon>
        <taxon>Pseudomonadota</taxon>
        <taxon>Gammaproteobacteria</taxon>
        <taxon>Alteromonadales</taxon>
        <taxon>Psychromonadaceae</taxon>
        <taxon>Psychromonas</taxon>
    </lineage>
</organism>
<dbReference type="Pfam" id="PF01272">
    <property type="entry name" value="GreA_GreB"/>
    <property type="match status" value="1"/>
</dbReference>
<keyword evidence="3" id="KW-1185">Reference proteome</keyword>
<dbReference type="EMBL" id="JBAKBA010000013">
    <property type="protein sequence ID" value="MEL0659005.1"/>
    <property type="molecule type" value="Genomic_DNA"/>
</dbReference>
<proteinExistence type="predicted"/>
<dbReference type="GO" id="GO:0003746">
    <property type="term" value="F:translation elongation factor activity"/>
    <property type="evidence" value="ECO:0007669"/>
    <property type="project" value="UniProtKB-KW"/>
</dbReference>
<reference evidence="2 3" key="1">
    <citation type="submission" date="2024-02" db="EMBL/GenBank/DDBJ databases">
        <title>Bacteria isolated from the canopy kelp, Nereocystis luetkeana.</title>
        <authorList>
            <person name="Pfister C.A."/>
            <person name="Younker I.T."/>
            <person name="Light S.H."/>
        </authorList>
    </citation>
    <scope>NUCLEOTIDE SEQUENCE [LARGE SCALE GENOMIC DNA]</scope>
    <source>
        <strain evidence="2 3">TI.2.07</strain>
    </source>
</reference>
<accession>A0ABU9HB39</accession>
<name>A0ABU9HB39_9GAMM</name>
<dbReference type="Proteomes" id="UP001366060">
    <property type="component" value="Unassembled WGS sequence"/>
</dbReference>
<sequence length="157" mass="17167">MNKIQLHQQLMTHLQSLLNNAKAAAKRAHETATSEENVAENKYDTLALEAAYLAQGQSQRVTQCQADIDACISLPLNKSTVGSLGALVVLVNELDEAKYLLICPVAGGVKLQWEQHTVLVITPESPIGAALLNQQTDDQVSITINNKKQHFEILQII</sequence>
<keyword evidence="2" id="KW-0251">Elongation factor</keyword>